<comment type="caution">
    <text evidence="2">The sequence shown here is derived from an EMBL/GenBank/DDBJ whole genome shotgun (WGS) entry which is preliminary data.</text>
</comment>
<dbReference type="Proteomes" id="UP001431776">
    <property type="component" value="Unassembled WGS sequence"/>
</dbReference>
<keyword evidence="3" id="KW-1185">Reference proteome</keyword>
<dbReference type="InterPro" id="IPR029058">
    <property type="entry name" value="AB_hydrolase_fold"/>
</dbReference>
<dbReference type="InterPro" id="IPR008391">
    <property type="entry name" value="AXE1_dom"/>
</dbReference>
<dbReference type="InterPro" id="IPR050261">
    <property type="entry name" value="FrsA_esterase"/>
</dbReference>
<gene>
    <name evidence="2" type="ORF">QJ522_02720</name>
</gene>
<protein>
    <submittedName>
        <fullName evidence="2">Acetylxylan esterase</fullName>
    </submittedName>
</protein>
<name>A0AAW6TQW4_9BACT</name>
<dbReference type="AlphaFoldDB" id="A0AAW6TQW4"/>
<evidence type="ECO:0000313" key="2">
    <source>
        <dbReference type="EMBL" id="MDI6447945.1"/>
    </source>
</evidence>
<dbReference type="Gene3D" id="3.40.50.1820">
    <property type="entry name" value="alpha/beta hydrolase"/>
    <property type="match status" value="2"/>
</dbReference>
<organism evidence="2 3">
    <name type="scientific">Anaerobaca lacustris</name>
    <dbReference type="NCBI Taxonomy" id="3044600"/>
    <lineage>
        <taxon>Bacteria</taxon>
        <taxon>Pseudomonadati</taxon>
        <taxon>Planctomycetota</taxon>
        <taxon>Phycisphaerae</taxon>
        <taxon>Sedimentisphaerales</taxon>
        <taxon>Anaerobacaceae</taxon>
        <taxon>Anaerobaca</taxon>
    </lineage>
</organism>
<dbReference type="PANTHER" id="PTHR22946:SF8">
    <property type="entry name" value="ACETYL XYLAN ESTERASE DOMAIN-CONTAINING PROTEIN"/>
    <property type="match status" value="1"/>
</dbReference>
<proteinExistence type="predicted"/>
<evidence type="ECO:0000313" key="3">
    <source>
        <dbReference type="Proteomes" id="UP001431776"/>
    </source>
</evidence>
<evidence type="ECO:0000259" key="1">
    <source>
        <dbReference type="Pfam" id="PF05448"/>
    </source>
</evidence>
<feature type="domain" description="Acetyl xylan esterase" evidence="1">
    <location>
        <begin position="112"/>
        <end position="275"/>
    </location>
</feature>
<accession>A0AAW6TQW4</accession>
<dbReference type="RefSeq" id="WP_349243356.1">
    <property type="nucleotide sequence ID" value="NZ_JASCXX010000002.1"/>
</dbReference>
<reference evidence="2" key="1">
    <citation type="submission" date="2023-05" db="EMBL/GenBank/DDBJ databases">
        <title>Anaerotaeda fermentans gen. nov., sp. nov., a novel anaerobic planctomycete of the new family within the order Sedimentisphaerales isolated from Taman Peninsula, Russia.</title>
        <authorList>
            <person name="Khomyakova M.A."/>
            <person name="Merkel A.Y."/>
            <person name="Slobodkin A.I."/>
        </authorList>
    </citation>
    <scope>NUCLEOTIDE SEQUENCE</scope>
    <source>
        <strain evidence="2">M17dextr</strain>
    </source>
</reference>
<dbReference type="Pfam" id="PF05448">
    <property type="entry name" value="AXE1"/>
    <property type="match status" value="1"/>
</dbReference>
<dbReference type="PANTHER" id="PTHR22946">
    <property type="entry name" value="DIENELACTONE HYDROLASE DOMAIN-CONTAINING PROTEIN-RELATED"/>
    <property type="match status" value="1"/>
</dbReference>
<sequence length="675" mass="74190">MRTKMRIATIVALCLMMEAVVLAGASLRVLPETLDGGPSHEMMSRYLSRQAQPLFEQWRQQYEQRTAPDQIAAYQKNLREQFLHAIGSLPERTPLNPHVTGVIDRDGYTVEKIIFESQPKHYVTALLFLPDRGRHPSPFPGVLVPCGHASQAKAYEAYQTMGALLALNGMAALVFDPIDQGERSQMPAELPGLWGTTAHTMVGVGSILLGQNTARFMLWDSMRAVDYLQSRPEIDPDRIGCTGNSGGGTQTSHLMALDDRIRVAAPSCYITSFEALLSTIGPQDAEQNVFGQLAFGMDHADYLMMRAPMPILICAATKDFFDIHGTWTSFRSAKRLYTRLDAAERIDLLENDATHNYNRTQREGIARWMSRWLLGKDVAIAEPNIVLLDEDEARCTPDGQVMHLAGARSTYDLNRQFADELAARREGLWAIFGWAVLSEHVRRTAGVRPLAELPQSQIQEPELIEQDGRRIRKVVLTLEDGLYLPALVFHPRGDSVGNALLYLHEGGKEADAGPDGPIDELLKAGRMVVAVDLRGTGETQSRHGWGGGRFGPNTKDVLTAYLLGRSYVGMRTEDILICASLLSDRTNGPVDVIAVGNACVPALHAAALEPDLFGSVRLMGGLRSWADVIASGRSHHQLVNVVHGALGVYDLPDLVRALGDRIVVTEPLDAMGQPL</sequence>
<dbReference type="SUPFAM" id="SSF53474">
    <property type="entry name" value="alpha/beta-Hydrolases"/>
    <property type="match status" value="2"/>
</dbReference>
<dbReference type="EMBL" id="JASCXX010000002">
    <property type="protein sequence ID" value="MDI6447945.1"/>
    <property type="molecule type" value="Genomic_DNA"/>
</dbReference>